<dbReference type="SUPFAM" id="SSF53448">
    <property type="entry name" value="Nucleotide-diphospho-sugar transferases"/>
    <property type="match status" value="1"/>
</dbReference>
<dbReference type="Proteomes" id="UP001164693">
    <property type="component" value="Chromosome"/>
</dbReference>
<feature type="domain" description="Galactosyltransferase C-terminal" evidence="5">
    <location>
        <begin position="171"/>
        <end position="208"/>
    </location>
</feature>
<accession>A0ABY7K345</accession>
<evidence type="ECO:0000256" key="1">
    <source>
        <dbReference type="ARBA" id="ARBA00004776"/>
    </source>
</evidence>
<name>A0ABY7K345_9ACTN</name>
<dbReference type="RefSeq" id="WP_269445464.1">
    <property type="nucleotide sequence ID" value="NZ_CP097463.1"/>
</dbReference>
<proteinExistence type="inferred from homology"/>
<dbReference type="Gene3D" id="3.90.550.10">
    <property type="entry name" value="Spore Coat Polysaccharide Biosynthesis Protein SpsA, Chain A"/>
    <property type="match status" value="1"/>
</dbReference>
<reference evidence="6" key="1">
    <citation type="submission" date="2022-05" db="EMBL/GenBank/DDBJ databases">
        <title>Jatrophihabitans sp. SB3-54 whole genome sequence.</title>
        <authorList>
            <person name="Suh M.K."/>
            <person name="Eom M.K."/>
            <person name="Kim J.S."/>
            <person name="Kim H.S."/>
            <person name="Do H.E."/>
            <person name="Shin Y.K."/>
            <person name="Lee J.-S."/>
        </authorList>
    </citation>
    <scope>NUCLEOTIDE SEQUENCE</scope>
    <source>
        <strain evidence="6">SB3-54</strain>
    </source>
</reference>
<dbReference type="InterPro" id="IPR029044">
    <property type="entry name" value="Nucleotide-diphossugar_trans"/>
</dbReference>
<dbReference type="PANTHER" id="PTHR43179">
    <property type="entry name" value="RHAMNOSYLTRANSFERASE WBBL"/>
    <property type="match status" value="1"/>
</dbReference>
<organism evidence="6 7">
    <name type="scientific">Jatrophihabitans cynanchi</name>
    <dbReference type="NCBI Taxonomy" id="2944128"/>
    <lineage>
        <taxon>Bacteria</taxon>
        <taxon>Bacillati</taxon>
        <taxon>Actinomycetota</taxon>
        <taxon>Actinomycetes</taxon>
        <taxon>Jatrophihabitantales</taxon>
        <taxon>Jatrophihabitantaceae</taxon>
        <taxon>Jatrophihabitans</taxon>
    </lineage>
</organism>
<dbReference type="Pfam" id="PF02709">
    <property type="entry name" value="Glyco_transf_7C"/>
    <property type="match status" value="1"/>
</dbReference>
<dbReference type="InterPro" id="IPR027791">
    <property type="entry name" value="Galactosyl_T_C"/>
</dbReference>
<protein>
    <submittedName>
        <fullName evidence="6">Galactosyltransferase-related protein</fullName>
    </submittedName>
</protein>
<dbReference type="EMBL" id="CP097463">
    <property type="protein sequence ID" value="WAX58923.1"/>
    <property type="molecule type" value="Genomic_DNA"/>
</dbReference>
<keyword evidence="3 6" id="KW-0328">Glycosyltransferase</keyword>
<dbReference type="GO" id="GO:0016757">
    <property type="term" value="F:glycosyltransferase activity"/>
    <property type="evidence" value="ECO:0007669"/>
    <property type="project" value="UniProtKB-KW"/>
</dbReference>
<sequence>MRVAVITAVSGRHRHLQVQRQALARSGHPVAAHVVVAMSDPGAVSESVAGPAPAVVAVHVPVRDEQLPLALARNAGAEAALEAGAELLVFLDVDCIPGRGTIGRYVQVARRGAPRLLCGPVAYLPPVPTAGYDLDRLPELARAHPARPVPAEDAILPADDSRLFWSLSFAVLPDVWRRVGGFCELYRGYGGEDTDFGQQAAAAGIGIDWIGGAWAYHQFHPISDPPLEHLDDIVRNAGVFHRRWGWWPMQGWLEAFEQRGLVHYDAASGWRRTRSAGP</sequence>
<keyword evidence="7" id="KW-1185">Reference proteome</keyword>
<evidence type="ECO:0000256" key="2">
    <source>
        <dbReference type="ARBA" id="ARBA00006739"/>
    </source>
</evidence>
<evidence type="ECO:0000313" key="6">
    <source>
        <dbReference type="EMBL" id="WAX58923.1"/>
    </source>
</evidence>
<evidence type="ECO:0000256" key="3">
    <source>
        <dbReference type="ARBA" id="ARBA00022676"/>
    </source>
</evidence>
<gene>
    <name evidence="6" type="ORF">M6B22_09220</name>
</gene>
<dbReference type="PANTHER" id="PTHR43179:SF12">
    <property type="entry name" value="GALACTOFURANOSYLTRANSFERASE GLFT2"/>
    <property type="match status" value="1"/>
</dbReference>
<evidence type="ECO:0000259" key="5">
    <source>
        <dbReference type="Pfam" id="PF02709"/>
    </source>
</evidence>
<evidence type="ECO:0000313" key="7">
    <source>
        <dbReference type="Proteomes" id="UP001164693"/>
    </source>
</evidence>
<keyword evidence="4" id="KW-0808">Transferase</keyword>
<evidence type="ECO:0000256" key="4">
    <source>
        <dbReference type="ARBA" id="ARBA00022679"/>
    </source>
</evidence>
<comment type="pathway">
    <text evidence="1">Cell wall biogenesis; cell wall polysaccharide biosynthesis.</text>
</comment>
<comment type="similarity">
    <text evidence="2">Belongs to the glycosyltransferase 2 family.</text>
</comment>